<evidence type="ECO:0000313" key="1">
    <source>
        <dbReference type="EMBL" id="MBC5632648.1"/>
    </source>
</evidence>
<dbReference type="RefSeq" id="WP_186929410.1">
    <property type="nucleotide sequence ID" value="NZ_JACOOJ010000009.1"/>
</dbReference>
<evidence type="ECO:0008006" key="3">
    <source>
        <dbReference type="Google" id="ProtNLM"/>
    </source>
</evidence>
<name>A0ABR7DPQ3_9BACT</name>
<accession>A0ABR7DPQ3</accession>
<keyword evidence="2" id="KW-1185">Reference proteome</keyword>
<dbReference type="EMBL" id="JACOOJ010000009">
    <property type="protein sequence ID" value="MBC5632648.1"/>
    <property type="molecule type" value="Genomic_DNA"/>
</dbReference>
<dbReference type="Gene3D" id="1.20.5.320">
    <property type="entry name" value="6-Phosphogluconate Dehydrogenase, domain 3"/>
    <property type="match status" value="1"/>
</dbReference>
<protein>
    <recommendedName>
        <fullName evidence="3">DUF4988 domain-containing protein</fullName>
    </recommendedName>
</protein>
<organism evidence="1 2">
    <name type="scientific">Parabacteroides hominis</name>
    <dbReference type="NCBI Taxonomy" id="2763057"/>
    <lineage>
        <taxon>Bacteria</taxon>
        <taxon>Pseudomonadati</taxon>
        <taxon>Bacteroidota</taxon>
        <taxon>Bacteroidia</taxon>
        <taxon>Bacteroidales</taxon>
        <taxon>Tannerellaceae</taxon>
        <taxon>Parabacteroides</taxon>
    </lineage>
</organism>
<gene>
    <name evidence="1" type="ORF">H8S65_07685</name>
</gene>
<sequence length="707" mass="76309">MTGDIILSDGTTITPDDLQKIAAAVEDLIASTAKDPGQYEEVSSLTGVSSLPAFQALGSTYKLVRVALSILKGVDGREVFLQVNQDKTYIQWRYTDGNWQNLVALSDLKGAAGDTPVFRTGSTGIEWKYKSEEDTAYRVLVPYDDLKLKFSDLTPEQKDELKLHFSDLTEEDKAELKGEKGDPFTYEDFTPEELESLKGADGKTAKFEAGTNTSGLEPSISLVKTSEDSQGNPVYTLSIVSKQGDKGEPGKAPVIQNGNILTGDPASLVSLTFTKIGQNEEGQEIYRVDGSIPRGEQGLPGIGSGNVSVEGTGLVVGKKYLFTPNSSDSTSGTFVEYIEPRIPTETSDLTNNSGFITKAVNDLTNYYLKSETYTKEEVQSLISALNSVSLKKVDSLPESGDSNVIYLVPKSGSGNDIYDEYIYIDGKPEHIGSTQVDLSNYVQEAPSDGKTYGRKDEGWAEIKNGELSQDQMDAILDAFNAIPFDRVGTTSITQDQMDTLMNAIPSTLTKNVYHKVSYTSVGPEVASVTTIPIYSGYLGLDEDGQIALITDFSFSDIYYASIGIPSTTGFTISIAPDLSISFINRYLVFRTSGRGTDALMDDGTYKKVFDPKSVTTATTLTNLPIENYSIKVTLSAASALSFASTPAEGWECMIDIKNTGSSAITQALPNASGWQCDKESVTIAAGKIASISVRYVHGTYVVLSKGN</sequence>
<comment type="caution">
    <text evidence="1">The sequence shown here is derived from an EMBL/GenBank/DDBJ whole genome shotgun (WGS) entry which is preliminary data.</text>
</comment>
<dbReference type="Proteomes" id="UP000651475">
    <property type="component" value="Unassembled WGS sequence"/>
</dbReference>
<reference evidence="1 2" key="1">
    <citation type="submission" date="2020-08" db="EMBL/GenBank/DDBJ databases">
        <title>Genome public.</title>
        <authorList>
            <person name="Liu C."/>
            <person name="Sun Q."/>
        </authorList>
    </citation>
    <scope>NUCLEOTIDE SEQUENCE [LARGE SCALE GENOMIC DNA]</scope>
    <source>
        <strain evidence="1 2">NSJ-79</strain>
    </source>
</reference>
<proteinExistence type="predicted"/>
<evidence type="ECO:0000313" key="2">
    <source>
        <dbReference type="Proteomes" id="UP000651475"/>
    </source>
</evidence>